<dbReference type="PANTHER" id="PTHR21266">
    <property type="entry name" value="IRON-SULFUR DOMAIN CONTAINING PROTEIN"/>
    <property type="match status" value="1"/>
</dbReference>
<keyword evidence="7" id="KW-0808">Transferase</keyword>
<dbReference type="AlphaFoldDB" id="A0A0C2CZJ9"/>
<dbReference type="GO" id="GO:0051537">
    <property type="term" value="F:2 iron, 2 sulfur cluster binding"/>
    <property type="evidence" value="ECO:0007669"/>
    <property type="project" value="UniProtKB-KW"/>
</dbReference>
<keyword evidence="5" id="KW-0411">Iron-sulfur</keyword>
<dbReference type="Pfam" id="PF19112">
    <property type="entry name" value="VanA_C"/>
    <property type="match status" value="1"/>
</dbReference>
<evidence type="ECO:0000259" key="6">
    <source>
        <dbReference type="PROSITE" id="PS51296"/>
    </source>
</evidence>
<evidence type="ECO:0000313" key="7">
    <source>
        <dbReference type="EMBL" id="KIG13287.1"/>
    </source>
</evidence>
<dbReference type="GO" id="GO:0032259">
    <property type="term" value="P:methylation"/>
    <property type="evidence" value="ECO:0007669"/>
    <property type="project" value="UniProtKB-KW"/>
</dbReference>
<dbReference type="Pfam" id="PF00355">
    <property type="entry name" value="Rieske"/>
    <property type="match status" value="1"/>
</dbReference>
<keyword evidence="4" id="KW-0408">Iron</keyword>
<dbReference type="GO" id="GO:0016491">
    <property type="term" value="F:oxidoreductase activity"/>
    <property type="evidence" value="ECO:0007669"/>
    <property type="project" value="UniProtKB-KW"/>
</dbReference>
<dbReference type="SUPFAM" id="SSF55961">
    <property type="entry name" value="Bet v1-like"/>
    <property type="match status" value="1"/>
</dbReference>
<accession>A0A0C2CZJ9</accession>
<dbReference type="Gene3D" id="3.90.380.10">
    <property type="entry name" value="Naphthalene 1,2-dioxygenase Alpha Subunit, Chain A, domain 1"/>
    <property type="match status" value="1"/>
</dbReference>
<reference evidence="7 8" key="1">
    <citation type="submission" date="2014-12" db="EMBL/GenBank/DDBJ databases">
        <title>Genome assembly of Enhygromyxa salina DSM 15201.</title>
        <authorList>
            <person name="Sharma G."/>
            <person name="Subramanian S."/>
        </authorList>
    </citation>
    <scope>NUCLEOTIDE SEQUENCE [LARGE SCALE GENOMIC DNA]</scope>
    <source>
        <strain evidence="7 8">DSM 15201</strain>
    </source>
</reference>
<keyword evidence="7" id="KW-0489">Methyltransferase</keyword>
<evidence type="ECO:0000256" key="2">
    <source>
        <dbReference type="ARBA" id="ARBA00022723"/>
    </source>
</evidence>
<gene>
    <name evidence="7" type="ORF">DB30_00382</name>
</gene>
<evidence type="ECO:0000256" key="3">
    <source>
        <dbReference type="ARBA" id="ARBA00023002"/>
    </source>
</evidence>
<dbReference type="PROSITE" id="PS51296">
    <property type="entry name" value="RIESKE"/>
    <property type="match status" value="1"/>
</dbReference>
<evidence type="ECO:0000256" key="5">
    <source>
        <dbReference type="ARBA" id="ARBA00023014"/>
    </source>
</evidence>
<dbReference type="Proteomes" id="UP000031599">
    <property type="component" value="Unassembled WGS sequence"/>
</dbReference>
<protein>
    <submittedName>
        <fullName evidence="7">Vanillate O-demethylase oxygenase subunit</fullName>
    </submittedName>
</protein>
<dbReference type="PANTHER" id="PTHR21266:SF60">
    <property type="entry name" value="3-KETOSTEROID-9-ALPHA-MONOOXYGENASE, OXYGENASE COMPONENT"/>
    <property type="match status" value="1"/>
</dbReference>
<dbReference type="InterPro" id="IPR050584">
    <property type="entry name" value="Cholesterol_7-desaturase"/>
</dbReference>
<evidence type="ECO:0000256" key="1">
    <source>
        <dbReference type="ARBA" id="ARBA00022714"/>
    </source>
</evidence>
<dbReference type="EMBL" id="JMCC02000102">
    <property type="protein sequence ID" value="KIG13287.1"/>
    <property type="molecule type" value="Genomic_DNA"/>
</dbReference>
<dbReference type="CDD" id="cd08878">
    <property type="entry name" value="RHO_alpha_C_DMO-like"/>
    <property type="match status" value="1"/>
</dbReference>
<sequence length="347" mass="39274">MTAMTKHIKNSWYVASWSKDLGVSEPFAITILNQPLVLWRTPDGVVRVLEDRCMHRFAPLSLGRCEGDRLRCRYHGIVFNTEGVAVEIPGQDEIPERACVRAYPAVERHGWVWVWMGDRDRANPESIPHVTDLDTPEFHLGAHEFDMNAEATLVLDNLLDFSHIPFLHADSFGISRAWATTHPEMVVLEDGVEYRRWVVDEELVPGSEELVDVWSVFSARVPGIITMWNGYYPLGTAKACDFGPPPPDLPGGRNINVTSQAVTPMTDRTTRYFFSWGPRKDCGDETIRDYLMAMAAKAFGEDKVMVEAQQAMIDAAPDLRMLTITADSGQQLYHRILDEHMREAGER</sequence>
<name>A0A0C2CZJ9_9BACT</name>
<proteinExistence type="predicted"/>
<dbReference type="Gene3D" id="2.102.10.10">
    <property type="entry name" value="Rieske [2Fe-2S] iron-sulphur domain"/>
    <property type="match status" value="1"/>
</dbReference>
<dbReference type="InterPro" id="IPR044043">
    <property type="entry name" value="VanA_C_cat"/>
</dbReference>
<dbReference type="SUPFAM" id="SSF50022">
    <property type="entry name" value="ISP domain"/>
    <property type="match status" value="1"/>
</dbReference>
<dbReference type="GO" id="GO:0046872">
    <property type="term" value="F:metal ion binding"/>
    <property type="evidence" value="ECO:0007669"/>
    <property type="project" value="UniProtKB-KW"/>
</dbReference>
<feature type="domain" description="Rieske" evidence="6">
    <location>
        <begin position="12"/>
        <end position="114"/>
    </location>
</feature>
<dbReference type="GO" id="GO:0008168">
    <property type="term" value="F:methyltransferase activity"/>
    <property type="evidence" value="ECO:0007669"/>
    <property type="project" value="UniProtKB-KW"/>
</dbReference>
<keyword evidence="3" id="KW-0560">Oxidoreductase</keyword>
<comment type="caution">
    <text evidence="7">The sequence shown here is derived from an EMBL/GenBank/DDBJ whole genome shotgun (WGS) entry which is preliminary data.</text>
</comment>
<dbReference type="InterPro" id="IPR036922">
    <property type="entry name" value="Rieske_2Fe-2S_sf"/>
</dbReference>
<keyword evidence="1" id="KW-0001">2Fe-2S</keyword>
<dbReference type="InterPro" id="IPR017941">
    <property type="entry name" value="Rieske_2Fe-2S"/>
</dbReference>
<evidence type="ECO:0000313" key="8">
    <source>
        <dbReference type="Proteomes" id="UP000031599"/>
    </source>
</evidence>
<keyword evidence="2" id="KW-0479">Metal-binding</keyword>
<organism evidence="7 8">
    <name type="scientific">Enhygromyxa salina</name>
    <dbReference type="NCBI Taxonomy" id="215803"/>
    <lineage>
        <taxon>Bacteria</taxon>
        <taxon>Pseudomonadati</taxon>
        <taxon>Myxococcota</taxon>
        <taxon>Polyangia</taxon>
        <taxon>Nannocystales</taxon>
        <taxon>Nannocystaceae</taxon>
        <taxon>Enhygromyxa</taxon>
    </lineage>
</organism>
<evidence type="ECO:0000256" key="4">
    <source>
        <dbReference type="ARBA" id="ARBA00023004"/>
    </source>
</evidence>